<protein>
    <recommendedName>
        <fullName evidence="5">Tyr recombinase domain-containing protein</fullName>
    </recommendedName>
</protein>
<evidence type="ECO:0000313" key="7">
    <source>
        <dbReference type="Proteomes" id="UP001500711"/>
    </source>
</evidence>
<keyword evidence="7" id="KW-1185">Reference proteome</keyword>
<name>A0ABP7C0L4_9PSEU</name>
<dbReference type="PANTHER" id="PTHR30349:SF64">
    <property type="entry name" value="PROPHAGE INTEGRASE INTD-RELATED"/>
    <property type="match status" value="1"/>
</dbReference>
<keyword evidence="3" id="KW-0233">DNA recombination</keyword>
<evidence type="ECO:0000256" key="4">
    <source>
        <dbReference type="SAM" id="MobiDB-lite"/>
    </source>
</evidence>
<dbReference type="Proteomes" id="UP001500711">
    <property type="component" value="Unassembled WGS sequence"/>
</dbReference>
<dbReference type="SUPFAM" id="SSF56349">
    <property type="entry name" value="DNA breaking-rejoining enzymes"/>
    <property type="match status" value="1"/>
</dbReference>
<feature type="compositionally biased region" description="Basic and acidic residues" evidence="4">
    <location>
        <begin position="29"/>
        <end position="39"/>
    </location>
</feature>
<comment type="caution">
    <text evidence="6">The sequence shown here is derived from an EMBL/GenBank/DDBJ whole genome shotgun (WGS) entry which is preliminary data.</text>
</comment>
<organism evidence="6 7">
    <name type="scientific">Lentzea roselyniae</name>
    <dbReference type="NCBI Taxonomy" id="531940"/>
    <lineage>
        <taxon>Bacteria</taxon>
        <taxon>Bacillati</taxon>
        <taxon>Actinomycetota</taxon>
        <taxon>Actinomycetes</taxon>
        <taxon>Pseudonocardiales</taxon>
        <taxon>Pseudonocardiaceae</taxon>
        <taxon>Lentzea</taxon>
    </lineage>
</organism>
<proteinExistence type="inferred from homology"/>
<dbReference type="InterPro" id="IPR013762">
    <property type="entry name" value="Integrase-like_cat_sf"/>
</dbReference>
<dbReference type="PANTHER" id="PTHR30349">
    <property type="entry name" value="PHAGE INTEGRASE-RELATED"/>
    <property type="match status" value="1"/>
</dbReference>
<dbReference type="InterPro" id="IPR011010">
    <property type="entry name" value="DNA_brk_join_enz"/>
</dbReference>
<gene>
    <name evidence="6" type="ORF">GCM10022267_68140</name>
</gene>
<dbReference type="InterPro" id="IPR050090">
    <property type="entry name" value="Tyrosine_recombinase_XerCD"/>
</dbReference>
<accession>A0ABP7C0L4</accession>
<evidence type="ECO:0000259" key="5">
    <source>
        <dbReference type="PROSITE" id="PS51898"/>
    </source>
</evidence>
<dbReference type="InterPro" id="IPR010998">
    <property type="entry name" value="Integrase_recombinase_N"/>
</dbReference>
<feature type="compositionally biased region" description="Basic and acidic residues" evidence="4">
    <location>
        <begin position="417"/>
        <end position="427"/>
    </location>
</feature>
<evidence type="ECO:0000256" key="1">
    <source>
        <dbReference type="ARBA" id="ARBA00008857"/>
    </source>
</evidence>
<dbReference type="EMBL" id="BAABBE010000025">
    <property type="protein sequence ID" value="GAA3671722.1"/>
    <property type="molecule type" value="Genomic_DNA"/>
</dbReference>
<dbReference type="RefSeq" id="WP_346134532.1">
    <property type="nucleotide sequence ID" value="NZ_BAABBE010000025.1"/>
</dbReference>
<dbReference type="Pfam" id="PF00589">
    <property type="entry name" value="Phage_integrase"/>
    <property type="match status" value="1"/>
</dbReference>
<feature type="domain" description="Tyr recombinase" evidence="5">
    <location>
        <begin position="201"/>
        <end position="413"/>
    </location>
</feature>
<dbReference type="InterPro" id="IPR002104">
    <property type="entry name" value="Integrase_catalytic"/>
</dbReference>
<comment type="similarity">
    <text evidence="1">Belongs to the 'phage' integrase family.</text>
</comment>
<reference evidence="7" key="1">
    <citation type="journal article" date="2019" name="Int. J. Syst. Evol. Microbiol.">
        <title>The Global Catalogue of Microorganisms (GCM) 10K type strain sequencing project: providing services to taxonomists for standard genome sequencing and annotation.</title>
        <authorList>
            <consortium name="The Broad Institute Genomics Platform"/>
            <consortium name="The Broad Institute Genome Sequencing Center for Infectious Disease"/>
            <person name="Wu L."/>
            <person name="Ma J."/>
        </authorList>
    </citation>
    <scope>NUCLEOTIDE SEQUENCE [LARGE SCALE GENOMIC DNA]</scope>
    <source>
        <strain evidence="7">JCM 17494</strain>
    </source>
</reference>
<feature type="region of interest" description="Disordered" evidence="4">
    <location>
        <begin position="20"/>
        <end position="39"/>
    </location>
</feature>
<feature type="region of interest" description="Disordered" evidence="4">
    <location>
        <begin position="417"/>
        <end position="443"/>
    </location>
</feature>
<dbReference type="Gene3D" id="1.10.443.10">
    <property type="entry name" value="Intergrase catalytic core"/>
    <property type="match status" value="1"/>
</dbReference>
<dbReference type="Gene3D" id="1.10.150.130">
    <property type="match status" value="1"/>
</dbReference>
<dbReference type="PROSITE" id="PS51898">
    <property type="entry name" value="TYR_RECOMBINASE"/>
    <property type="match status" value="1"/>
</dbReference>
<evidence type="ECO:0000313" key="6">
    <source>
        <dbReference type="EMBL" id="GAA3671722.1"/>
    </source>
</evidence>
<evidence type="ECO:0000256" key="3">
    <source>
        <dbReference type="ARBA" id="ARBA00023172"/>
    </source>
</evidence>
<keyword evidence="2" id="KW-0238">DNA-binding</keyword>
<evidence type="ECO:0000256" key="2">
    <source>
        <dbReference type="ARBA" id="ARBA00023125"/>
    </source>
</evidence>
<sequence length="443" mass="49484">MAGHVQDRWYRNKIDPATGNIMVGRNGKPLKEPTPEHGKGMRYKVHYYDDAGKERNKSFPDKQKGKADAFLLSMQHDVLAGVFTDPGAGKVLFRDFAAKVLKGRSQDESTVENIRQRLDQHVYPFMGDKALASFNNDLIRDWLAWMTERTDAKGNPKVPAASYRAQIFDTVSSILDVAASPSEGRIKFNPCKDKSIKRPAPVPKKITVWADKRLRSVGLALPARFKPVTELGAGVGLRQGEIFAFTLDDVDRERMVYHVNRQVVTVRGRLKFKLPKGHKTRVVPMGRGVLADLDDYAENFPPVEVTLPWAEDDSRKTETVRLLMVNAKGGVYTRQAFNNTIWRPTFAKAGLTYTEGQDGMHALRHLFASHMLARGVSIKELAAFLGHSSEAFTLRVYAHLMPDSYDRARLAIDDLFKPRPEPAKTDDTATDGPSSGLATVHGL</sequence>
<dbReference type="CDD" id="cd01189">
    <property type="entry name" value="INT_ICEBs1_C_like"/>
    <property type="match status" value="1"/>
</dbReference>